<reference evidence="10 11" key="1">
    <citation type="submission" date="2009-02" db="EMBL/GenBank/DDBJ databases">
        <title>Annotation of Streptomyces hygroscopicus strain ATCC 53653.</title>
        <authorList>
            <consortium name="The Broad Institute Genome Sequencing Platform"/>
            <consortium name="Broad Institute Microbial Sequencing Center"/>
            <person name="Fischbach M."/>
            <person name="Godfrey P."/>
            <person name="Ward D."/>
            <person name="Young S."/>
            <person name="Zeng Q."/>
            <person name="Koehrsen M."/>
            <person name="Alvarado L."/>
            <person name="Berlin A.M."/>
            <person name="Bochicchio J."/>
            <person name="Borenstein D."/>
            <person name="Chapman S.B."/>
            <person name="Chen Z."/>
            <person name="Engels R."/>
            <person name="Freedman E."/>
            <person name="Gellesch M."/>
            <person name="Goldberg J."/>
            <person name="Griggs A."/>
            <person name="Gujja S."/>
            <person name="Heilman E.R."/>
            <person name="Heiman D.I."/>
            <person name="Hepburn T.A."/>
            <person name="Howarth C."/>
            <person name="Jen D."/>
            <person name="Larson L."/>
            <person name="Lewis B."/>
            <person name="Mehta T."/>
            <person name="Park D."/>
            <person name="Pearson M."/>
            <person name="Richards J."/>
            <person name="Roberts A."/>
            <person name="Saif S."/>
            <person name="Shea T.D."/>
            <person name="Shenoy N."/>
            <person name="Sisk P."/>
            <person name="Stolte C."/>
            <person name="Sykes S.N."/>
            <person name="Thomson T."/>
            <person name="Walk T."/>
            <person name="White J."/>
            <person name="Yandava C."/>
            <person name="Straight P."/>
            <person name="Clardy J."/>
            <person name="Hung D."/>
            <person name="Kolter R."/>
            <person name="Mekalanos J."/>
            <person name="Walker S."/>
            <person name="Walsh C.T."/>
            <person name="Wieland-Brown L.C."/>
            <person name="Haas B."/>
            <person name="Nusbaum C."/>
            <person name="Birren B."/>
        </authorList>
    </citation>
    <scope>NUCLEOTIDE SEQUENCE [LARGE SCALE GENOMIC DNA]</scope>
    <source>
        <strain evidence="10 11">ATCC 53653</strain>
    </source>
</reference>
<comment type="subcellular location">
    <subcellularLocation>
        <location evidence="1">Secreted</location>
        <location evidence="1">Cell wall</location>
    </subcellularLocation>
</comment>
<comment type="catalytic activity">
    <reaction evidence="7">
        <text>a 1,2-diacyl-sn-glycero-3-phosphocholine + H2O = phosphocholine + a 1,2-diacyl-sn-glycerol + H(+)</text>
        <dbReference type="Rhea" id="RHEA:10604"/>
        <dbReference type="ChEBI" id="CHEBI:15377"/>
        <dbReference type="ChEBI" id="CHEBI:15378"/>
        <dbReference type="ChEBI" id="CHEBI:17815"/>
        <dbReference type="ChEBI" id="CHEBI:57643"/>
        <dbReference type="ChEBI" id="CHEBI:295975"/>
        <dbReference type="EC" id="3.1.4.3"/>
    </reaction>
    <physiologicalReaction direction="left-to-right" evidence="7">
        <dbReference type="Rhea" id="RHEA:10605"/>
    </physiologicalReaction>
</comment>
<dbReference type="PANTHER" id="PTHR31956">
    <property type="entry name" value="NON-SPECIFIC PHOSPHOLIPASE C4-RELATED"/>
    <property type="match status" value="1"/>
</dbReference>
<evidence type="ECO:0000256" key="7">
    <source>
        <dbReference type="ARBA" id="ARBA00048421"/>
    </source>
</evidence>
<dbReference type="InterPro" id="IPR006311">
    <property type="entry name" value="TAT_signal"/>
</dbReference>
<feature type="domain" description="Bacterial phospholipase C C-terminal" evidence="9">
    <location>
        <begin position="516"/>
        <end position="601"/>
    </location>
</feature>
<feature type="region of interest" description="Disordered" evidence="8">
    <location>
        <begin position="480"/>
        <end position="522"/>
    </location>
</feature>
<comment type="similarity">
    <text evidence="2">Belongs to the bacterial phospholipase C family.</text>
</comment>
<keyword evidence="6" id="KW-0843">Virulence</keyword>
<dbReference type="STRING" id="457427.SSOG_02721"/>
<feature type="compositionally biased region" description="Basic and acidic residues" evidence="8">
    <location>
        <begin position="506"/>
        <end position="515"/>
    </location>
</feature>
<name>D9WCS8_9ACTN</name>
<dbReference type="InterPro" id="IPR008475">
    <property type="entry name" value="PLipase_C_C"/>
</dbReference>
<dbReference type="GO" id="GO:0016042">
    <property type="term" value="P:lipid catabolic process"/>
    <property type="evidence" value="ECO:0007669"/>
    <property type="project" value="InterPro"/>
</dbReference>
<organism evidence="10 11">
    <name type="scientific">Streptomyces himastatinicus ATCC 53653</name>
    <dbReference type="NCBI Taxonomy" id="457427"/>
    <lineage>
        <taxon>Bacteria</taxon>
        <taxon>Bacillati</taxon>
        <taxon>Actinomycetota</taxon>
        <taxon>Actinomycetes</taxon>
        <taxon>Kitasatosporales</taxon>
        <taxon>Streptomycetaceae</taxon>
        <taxon>Streptomyces</taxon>
        <taxon>Streptomyces violaceusniger group</taxon>
    </lineage>
</organism>
<evidence type="ECO:0000256" key="8">
    <source>
        <dbReference type="SAM" id="MobiDB-lite"/>
    </source>
</evidence>
<evidence type="ECO:0000256" key="4">
    <source>
        <dbReference type="ARBA" id="ARBA00022512"/>
    </source>
</evidence>
<evidence type="ECO:0000313" key="11">
    <source>
        <dbReference type="Proteomes" id="UP000003963"/>
    </source>
</evidence>
<evidence type="ECO:0000256" key="2">
    <source>
        <dbReference type="ARBA" id="ARBA00009717"/>
    </source>
</evidence>
<evidence type="ECO:0000259" key="9">
    <source>
        <dbReference type="Pfam" id="PF05506"/>
    </source>
</evidence>
<dbReference type="EC" id="3.1.4.3" evidence="3"/>
<dbReference type="Gene3D" id="3.40.720.10">
    <property type="entry name" value="Alkaline Phosphatase, subunit A"/>
    <property type="match status" value="2"/>
</dbReference>
<evidence type="ECO:0000256" key="3">
    <source>
        <dbReference type="ARBA" id="ARBA00012018"/>
    </source>
</evidence>
<keyword evidence="11" id="KW-1185">Reference proteome</keyword>
<proteinExistence type="inferred from homology"/>
<evidence type="ECO:0000313" key="10">
    <source>
        <dbReference type="EMBL" id="EFL23007.1"/>
    </source>
</evidence>
<keyword evidence="5" id="KW-0378">Hydrolase</keyword>
<keyword evidence="4" id="KW-0134">Cell wall</keyword>
<evidence type="ECO:0000256" key="1">
    <source>
        <dbReference type="ARBA" id="ARBA00004191"/>
    </source>
</evidence>
<dbReference type="InterPro" id="IPR007312">
    <property type="entry name" value="Phosphoesterase"/>
</dbReference>
<dbReference type="EMBL" id="GG657754">
    <property type="protein sequence ID" value="EFL23007.1"/>
    <property type="molecule type" value="Genomic_DNA"/>
</dbReference>
<dbReference type="HOGENOM" id="CLU_008770_1_0_11"/>
<dbReference type="GO" id="GO:0034480">
    <property type="term" value="F:phosphatidylcholine phospholipase C activity"/>
    <property type="evidence" value="ECO:0007669"/>
    <property type="project" value="UniProtKB-EC"/>
</dbReference>
<dbReference type="InterPro" id="IPR017767">
    <property type="entry name" value="PC-PLC"/>
</dbReference>
<evidence type="ECO:0000256" key="5">
    <source>
        <dbReference type="ARBA" id="ARBA00022801"/>
    </source>
</evidence>
<sequence length="705" mass="76983">MASDIARRRLVALGAGATGAVAAGSLLPPSLRAALAAYPAPPPGGLDAIEHVVLLMQENRSFDHYFGTLRGVRGYADPGAVTLPGGQSVFAQPKPGGGHVLPFGAREAAEAQREDLRFVGQLDHSWDGGAKAWHGGWMDNWIAAKSPATMVHFDRADIPFHYELADTFTVCDAYHSAIHSSTSPNRNYWVSGTTGYEPGPDGGRAVGNEAYEEDSHPGYDWTTTAEVLERAGVSWKVYQEWDNFQDNNIEFYRPFKAVARKALAGLGFTSTNAFYTKVREASGAERRRLLDGLEAGLEQLTDDERRLFERGLRRAPEGGFEEAFRADVAAGRLPSVSYLVPSPLDSEHPDVSTPAHSATVTYAVLDALAAHPEVWRKTAVFLTYDENDGFFDHVVPPNPPADVAEEWWQGRPLGLGMRVPMLVISPWTVGGYVCSELFDHTSANRFLEKWLGIEVPNISTWRRAVCGDLTGAFAFGSAAAPQPLRHPGPPPEDRAHWTPRPPADQRMPRQEEGTRPARPLPYQPEVCGVFEPRAGVMRLALANAGVRSAHAILFPYAGEYEAPQHRDLAPGTLSTWDVPVRDGEYDFVVTGPNGFRREFRGTADGAAAGLRVRGGIDGRRRQLTLTITNKGERTIEVTVRPRAYVADADARQMTVSVRAGSTKAVEFSAKEGRGWYDLVLTAEGDTSFHRRLTGHIENGRPSVSG</sequence>
<dbReference type="PROSITE" id="PS51318">
    <property type="entry name" value="TAT"/>
    <property type="match status" value="1"/>
</dbReference>
<evidence type="ECO:0000256" key="6">
    <source>
        <dbReference type="ARBA" id="ARBA00023026"/>
    </source>
</evidence>
<dbReference type="RefSeq" id="WP_009714826.1">
    <property type="nucleotide sequence ID" value="NZ_GG657754.1"/>
</dbReference>
<dbReference type="PANTHER" id="PTHR31956:SF1">
    <property type="entry name" value="NON-SPECIFIC PHOSPHOLIPASE C1"/>
    <property type="match status" value="1"/>
</dbReference>
<dbReference type="OrthoDB" id="4181857at2"/>
<dbReference type="NCBIfam" id="TIGR03396">
    <property type="entry name" value="PC_PLC"/>
    <property type="match status" value="1"/>
</dbReference>
<gene>
    <name evidence="10" type="ORF">SSOG_02721</name>
</gene>
<dbReference type="Pfam" id="PF05506">
    <property type="entry name" value="PLipase_C_C"/>
    <property type="match status" value="2"/>
</dbReference>
<dbReference type="Pfam" id="PF04185">
    <property type="entry name" value="Phosphoesterase"/>
    <property type="match status" value="1"/>
</dbReference>
<accession>D9WCS8</accession>
<protein>
    <recommendedName>
        <fullName evidence="3">phospholipase C</fullName>
        <ecNumber evidence="3">3.1.4.3</ecNumber>
    </recommendedName>
</protein>
<dbReference type="AlphaFoldDB" id="D9WCS8"/>
<keyword evidence="4" id="KW-0964">Secreted</keyword>
<dbReference type="Proteomes" id="UP000003963">
    <property type="component" value="Unassembled WGS sequence"/>
</dbReference>
<dbReference type="InterPro" id="IPR017850">
    <property type="entry name" value="Alkaline_phosphatase_core_sf"/>
</dbReference>
<feature type="domain" description="Bacterial phospholipase C C-terminal" evidence="9">
    <location>
        <begin position="620"/>
        <end position="695"/>
    </location>
</feature>